<dbReference type="EMBL" id="GBXM01057678">
    <property type="protein sequence ID" value="JAH50899.1"/>
    <property type="molecule type" value="Transcribed_RNA"/>
</dbReference>
<proteinExistence type="predicted"/>
<protein>
    <submittedName>
        <fullName evidence="1">Uncharacterized protein</fullName>
    </submittedName>
</protein>
<organism evidence="1">
    <name type="scientific">Anguilla anguilla</name>
    <name type="common">European freshwater eel</name>
    <name type="synonym">Muraena anguilla</name>
    <dbReference type="NCBI Taxonomy" id="7936"/>
    <lineage>
        <taxon>Eukaryota</taxon>
        <taxon>Metazoa</taxon>
        <taxon>Chordata</taxon>
        <taxon>Craniata</taxon>
        <taxon>Vertebrata</taxon>
        <taxon>Euteleostomi</taxon>
        <taxon>Actinopterygii</taxon>
        <taxon>Neopterygii</taxon>
        <taxon>Teleostei</taxon>
        <taxon>Anguilliformes</taxon>
        <taxon>Anguillidae</taxon>
        <taxon>Anguilla</taxon>
    </lineage>
</organism>
<reference evidence="1" key="2">
    <citation type="journal article" date="2015" name="Fish Shellfish Immunol.">
        <title>Early steps in the European eel (Anguilla anguilla)-Vibrio vulnificus interaction in the gills: Role of the RtxA13 toxin.</title>
        <authorList>
            <person name="Callol A."/>
            <person name="Pajuelo D."/>
            <person name="Ebbesson L."/>
            <person name="Teles M."/>
            <person name="MacKenzie S."/>
            <person name="Amaro C."/>
        </authorList>
    </citation>
    <scope>NUCLEOTIDE SEQUENCE</scope>
</reference>
<dbReference type="AlphaFoldDB" id="A0A0E9TB30"/>
<evidence type="ECO:0000313" key="1">
    <source>
        <dbReference type="EMBL" id="JAH50899.1"/>
    </source>
</evidence>
<reference evidence="1" key="1">
    <citation type="submission" date="2014-11" db="EMBL/GenBank/DDBJ databases">
        <authorList>
            <person name="Amaro Gonzalez C."/>
        </authorList>
    </citation>
    <scope>NUCLEOTIDE SEQUENCE</scope>
</reference>
<accession>A0A0E9TB30</accession>
<name>A0A0E9TB30_ANGAN</name>
<sequence>MLCELVGFSQPYFFKTLD</sequence>